<evidence type="ECO:0000259" key="2">
    <source>
        <dbReference type="PROSITE" id="PS50022"/>
    </source>
</evidence>
<dbReference type="InterPro" id="IPR008979">
    <property type="entry name" value="Galactose-bd-like_sf"/>
</dbReference>
<dbReference type="Pfam" id="PF10633">
    <property type="entry name" value="NPCBM_assoc"/>
    <property type="match status" value="1"/>
</dbReference>
<dbReference type="Gene3D" id="2.60.120.260">
    <property type="entry name" value="Galactose-binding domain-like"/>
    <property type="match status" value="1"/>
</dbReference>
<dbReference type="Pfam" id="PF00754">
    <property type="entry name" value="F5_F8_type_C"/>
    <property type="match status" value="1"/>
</dbReference>
<dbReference type="Pfam" id="PF22422">
    <property type="entry name" value="MGH1-like_GH"/>
    <property type="match status" value="1"/>
</dbReference>
<sequence>MGATVVFCCLLWESVADSAVSRAGARTGALRRRRTRMPRPRSTRALALVSGLLALALAAPAAAATTPTAPAPPVTADDDPTTPLDRPEVGPGTSFVDVATKLDGYADPDWYAANVPVVDLPDADAEAVYYYRWRVLKEHLRYTEPGTGWVLTEFLDCCGYAAPYQAINAAAGHQLAEGRWLRDQRYLDDYEDYWLTGPGQIEPAQNPEAADWAHQYSFWAVTAIVERAKVTGDLDRLRSLQPELETFVEDWGNQFDADLGLYWQTPEYDAKESSPASYATDRDYAGRHTFRPSINAYLYGDMLALAEVATLNGDEATATEYRDRAAALREAVDTYLWDDERQFFYDVVDWENPGHERLRDRLDVGFVPWKFGLASPEQAVALDQLLDPQGFAAPFGPTVTERRSPDFWRSADQGCCKWDGPSWPFSTSLTLDGLATALRDDAAGDLTRADYLDLFETYVRTQFRDGEPYVAEAHHPDEDRWIYDGSNHSEDYLHSSYVDLVLQDVLGLQPQSGDSLVLDPLVPADWDWFAAENVPYHGRNVTVLFDRDGTRYGAGTGLRVYVDGEQVLHAGAVALAEGADPVEVPVPAGDPQRLPHAVNTSANPLRHEYPRPLASYTWRYDDAWRVLDGKVWYDEVPQNTRWTNYSSPNATDWVGVELAEPTTIGDVRFHGYQDADAVQPAAAYELEYWDGAAWQVVPDQTRVPEQPAGNGLNRITFPPLETTRYRVVFQAAPGKSVGVTELESWSPVARDVTVRVDAAQPAPGQASRVDVTVTSREDAVTGVDLAPDLPEGWTAVAVGDDGPVDLGAWDRATRSWDVTPAPDAVPGTEARIGAVARWGGGDAHGTRATTTVRLAFDPAWYDDVVLHDDFDTDTLADWTTMQPSAGEALPTLAAGDGSLSATGGARYWGLYGHRTARATSSSVVIAEIGAFSGQGTAEDSLFLGLAGGDRTYALAWFNHTNVASGLDYVGGANGSSPYFGLRGYGPGSRIALQVNGARVDVFAEEDGTWTWYGGTTTGGTLDTSDPDVLAGLLPTIGFRADRGTVSIASFEVRARSAAPGPQVDVTATSRCLAGTAHVAVRAAYTGTGGAGLGEPVDVELVTPFGTRTVTGVAPGENAYQSFSARAGTVTAGEATVRVTDAAGRVTQHTAPYPATTC</sequence>
<dbReference type="InterPro" id="IPR054491">
    <property type="entry name" value="MGH1-like_GH"/>
</dbReference>
<name>A0A6N7ZNC6_9MICO</name>
<dbReference type="Pfam" id="PF03633">
    <property type="entry name" value="Glyco_hydro_65C"/>
    <property type="match status" value="1"/>
</dbReference>
<dbReference type="AlphaFoldDB" id="A0A6N7ZNC6"/>
<dbReference type="Proteomes" id="UP000440668">
    <property type="component" value="Unassembled WGS sequence"/>
</dbReference>
<organism evidence="3 4">
    <name type="scientific">Cellulosimicrobium composti</name>
    <dbReference type="NCBI Taxonomy" id="2672572"/>
    <lineage>
        <taxon>Bacteria</taxon>
        <taxon>Bacillati</taxon>
        <taxon>Actinomycetota</taxon>
        <taxon>Actinomycetes</taxon>
        <taxon>Micrococcales</taxon>
        <taxon>Promicromonosporaceae</taxon>
        <taxon>Cellulosimicrobium</taxon>
    </lineage>
</organism>
<dbReference type="InterPro" id="IPR012341">
    <property type="entry name" value="6hp_glycosidase-like_sf"/>
</dbReference>
<feature type="region of interest" description="Disordered" evidence="1">
    <location>
        <begin position="64"/>
        <end position="93"/>
    </location>
</feature>
<proteinExistence type="predicted"/>
<dbReference type="Gene3D" id="1.50.10.10">
    <property type="match status" value="1"/>
</dbReference>
<evidence type="ECO:0000256" key="1">
    <source>
        <dbReference type="SAM" id="MobiDB-lite"/>
    </source>
</evidence>
<dbReference type="InterPro" id="IPR018905">
    <property type="entry name" value="A-galactase_NEW3"/>
</dbReference>
<dbReference type="PROSITE" id="PS50022">
    <property type="entry name" value="FA58C_3"/>
    <property type="match status" value="1"/>
</dbReference>
<protein>
    <recommendedName>
        <fullName evidence="2">F5/8 type C domain-containing protein</fullName>
    </recommendedName>
</protein>
<dbReference type="Gene3D" id="2.60.420.10">
    <property type="entry name" value="Maltose phosphorylase, domain 3"/>
    <property type="match status" value="1"/>
</dbReference>
<reference evidence="3 4" key="1">
    <citation type="submission" date="2019-11" db="EMBL/GenBank/DDBJ databases">
        <title>Cellulosimicrobium composti sp. nov. isolated from a compost.</title>
        <authorList>
            <person name="Yang Y."/>
        </authorList>
    </citation>
    <scope>NUCLEOTIDE SEQUENCE [LARGE SCALE GENOMIC DNA]</scope>
    <source>
        <strain evidence="3 4">BIT-GX5</strain>
    </source>
</reference>
<gene>
    <name evidence="3" type="ORF">GJV82_17365</name>
</gene>
<evidence type="ECO:0000313" key="3">
    <source>
        <dbReference type="EMBL" id="MTG90688.1"/>
    </source>
</evidence>
<dbReference type="InterPro" id="IPR000421">
    <property type="entry name" value="FA58C"/>
</dbReference>
<feature type="domain" description="F5/8 type C" evidence="2">
    <location>
        <begin position="639"/>
        <end position="747"/>
    </location>
</feature>
<dbReference type="SUPFAM" id="SSF48208">
    <property type="entry name" value="Six-hairpin glycosidases"/>
    <property type="match status" value="1"/>
</dbReference>
<accession>A0A6N7ZNC6</accession>
<dbReference type="EMBL" id="WMKA01000059">
    <property type="protein sequence ID" value="MTG90688.1"/>
    <property type="molecule type" value="Genomic_DNA"/>
</dbReference>
<comment type="caution">
    <text evidence="3">The sequence shown here is derived from an EMBL/GenBank/DDBJ whole genome shotgun (WGS) entry which is preliminary data.</text>
</comment>
<evidence type="ECO:0000313" key="4">
    <source>
        <dbReference type="Proteomes" id="UP000440668"/>
    </source>
</evidence>
<dbReference type="InterPro" id="IPR005194">
    <property type="entry name" value="Glyco_hydro_65_C"/>
</dbReference>
<dbReference type="SUPFAM" id="SSF49785">
    <property type="entry name" value="Galactose-binding domain-like"/>
    <property type="match status" value="1"/>
</dbReference>
<dbReference type="GO" id="GO:0005975">
    <property type="term" value="P:carbohydrate metabolic process"/>
    <property type="evidence" value="ECO:0007669"/>
    <property type="project" value="InterPro"/>
</dbReference>
<dbReference type="InterPro" id="IPR008928">
    <property type="entry name" value="6-hairpin_glycosidase_sf"/>
</dbReference>